<evidence type="ECO:0000313" key="3">
    <source>
        <dbReference type="Proteomes" id="UP000294689"/>
    </source>
</evidence>
<dbReference type="Proteomes" id="UP000294689">
    <property type="component" value="Unassembled WGS sequence"/>
</dbReference>
<dbReference type="Gene3D" id="1.20.1260.10">
    <property type="match status" value="1"/>
</dbReference>
<reference evidence="2 3" key="1">
    <citation type="submission" date="2019-03" db="EMBL/GenBank/DDBJ databases">
        <title>Genomic Encyclopedia of Archaeal and Bacterial Type Strains, Phase II (KMG-II): from individual species to whole genera.</title>
        <authorList>
            <person name="Goeker M."/>
        </authorList>
    </citation>
    <scope>NUCLEOTIDE SEQUENCE [LARGE SCALE GENOMIC DNA]</scope>
    <source>
        <strain evidence="2 3">DSM 28135</strain>
    </source>
</reference>
<dbReference type="InterPro" id="IPR016920">
    <property type="entry name" value="UCP029477"/>
</dbReference>
<comment type="caution">
    <text evidence="2">The sequence shown here is derived from an EMBL/GenBank/DDBJ whole genome shotgun (WGS) entry which is preliminary data.</text>
</comment>
<dbReference type="InterPro" id="IPR009078">
    <property type="entry name" value="Ferritin-like_SF"/>
</dbReference>
<gene>
    <name evidence="2" type="ORF">BXY82_1075</name>
</gene>
<protein>
    <submittedName>
        <fullName evidence="2">Uncharacterized protein (TIGR02284 family)</fullName>
    </submittedName>
</protein>
<dbReference type="Pfam" id="PF09537">
    <property type="entry name" value="DUF2383"/>
    <property type="match status" value="1"/>
</dbReference>
<sequence>MKTTLEEARERSHNETVNVLQSILEKNYDAEKGYKKAMHDAKTPALKNFLKQQALQRSHFATAIDKALHDLDEKPKESGSVTGRLHRAWIDIKSSLSGNDDEAVLEEVIRGEKASVKEYEDVINKHTLAPRINNLLQSQRADIESTLARVRTLEDLAN</sequence>
<dbReference type="AlphaFoldDB" id="A0A4R7Q9M5"/>
<dbReference type="SUPFAM" id="SSF47240">
    <property type="entry name" value="Ferritin-like"/>
    <property type="match status" value="1"/>
</dbReference>
<dbReference type="NCBIfam" id="TIGR02284">
    <property type="entry name" value="PA2169 family four-helix-bundle protein"/>
    <property type="match status" value="1"/>
</dbReference>
<dbReference type="RefSeq" id="WP_133757102.1">
    <property type="nucleotide sequence ID" value="NZ_SOBW01000007.1"/>
</dbReference>
<dbReference type="InterPro" id="IPR011971">
    <property type="entry name" value="CHP02284"/>
</dbReference>
<proteinExistence type="predicted"/>
<dbReference type="InterPro" id="IPR012347">
    <property type="entry name" value="Ferritin-like"/>
</dbReference>
<accession>A0A4R7Q9M5</accession>
<organism evidence="2 3">
    <name type="scientific">Gelidibacter sediminis</name>
    <dbReference type="NCBI Taxonomy" id="1608710"/>
    <lineage>
        <taxon>Bacteria</taxon>
        <taxon>Pseudomonadati</taxon>
        <taxon>Bacteroidota</taxon>
        <taxon>Flavobacteriia</taxon>
        <taxon>Flavobacteriales</taxon>
        <taxon>Flavobacteriaceae</taxon>
        <taxon>Gelidibacter</taxon>
    </lineage>
</organism>
<evidence type="ECO:0000313" key="2">
    <source>
        <dbReference type="EMBL" id="TDU43659.1"/>
    </source>
</evidence>
<dbReference type="InterPro" id="IPR019052">
    <property type="entry name" value="DUF2383"/>
</dbReference>
<evidence type="ECO:0000259" key="1">
    <source>
        <dbReference type="Pfam" id="PF09537"/>
    </source>
</evidence>
<dbReference type="OrthoDB" id="282393at2"/>
<dbReference type="PIRSF" id="PIRSF029477">
    <property type="entry name" value="UCP029477"/>
    <property type="match status" value="1"/>
</dbReference>
<keyword evidence="3" id="KW-1185">Reference proteome</keyword>
<name>A0A4R7Q9M5_9FLAO</name>
<feature type="domain" description="DUF2383" evidence="1">
    <location>
        <begin position="16"/>
        <end position="125"/>
    </location>
</feature>
<dbReference type="EMBL" id="SOBW01000007">
    <property type="protein sequence ID" value="TDU43659.1"/>
    <property type="molecule type" value="Genomic_DNA"/>
</dbReference>